<dbReference type="EMBL" id="CM010717">
    <property type="protein sequence ID" value="RZC55994.1"/>
    <property type="molecule type" value="Genomic_DNA"/>
</dbReference>
<accession>A0A4Y7J4C3</accession>
<sequence>MVLVAIAGLQVSHAIRGRHAAEDNNKVIKIVTGSSDIAQNLGADGDKDSVSEIVLKLVKEYFEDRLEELDWTTDDITPETYFEVLEPESDDLLALTIKLRNIFEEALGIDLFDEFDNIDLSKVITVGDLISAVKSALPKKPKAN</sequence>
<organism evidence="1 2">
    <name type="scientific">Papaver somniferum</name>
    <name type="common">Opium poppy</name>
    <dbReference type="NCBI Taxonomy" id="3469"/>
    <lineage>
        <taxon>Eukaryota</taxon>
        <taxon>Viridiplantae</taxon>
        <taxon>Streptophyta</taxon>
        <taxon>Embryophyta</taxon>
        <taxon>Tracheophyta</taxon>
        <taxon>Spermatophyta</taxon>
        <taxon>Magnoliopsida</taxon>
        <taxon>Ranunculales</taxon>
        <taxon>Papaveraceae</taxon>
        <taxon>Papaveroideae</taxon>
        <taxon>Papaver</taxon>
    </lineage>
</organism>
<evidence type="ECO:0000313" key="1">
    <source>
        <dbReference type="EMBL" id="RZC55994.1"/>
    </source>
</evidence>
<dbReference type="Gramene" id="RZC55994">
    <property type="protein sequence ID" value="RZC55994"/>
    <property type="gene ID" value="C5167_014854"/>
</dbReference>
<protein>
    <submittedName>
        <fullName evidence="1">Uncharacterized protein</fullName>
    </submittedName>
</protein>
<gene>
    <name evidence="1" type="ORF">C5167_014854</name>
</gene>
<keyword evidence="2" id="KW-1185">Reference proteome</keyword>
<evidence type="ECO:0000313" key="2">
    <source>
        <dbReference type="Proteomes" id="UP000316621"/>
    </source>
</evidence>
<proteinExistence type="predicted"/>
<name>A0A4Y7J4C3_PAPSO</name>
<dbReference type="AlphaFoldDB" id="A0A4Y7J4C3"/>
<dbReference type="Proteomes" id="UP000316621">
    <property type="component" value="Chromosome 3"/>
</dbReference>
<reference evidence="1 2" key="1">
    <citation type="journal article" date="2018" name="Science">
        <title>The opium poppy genome and morphinan production.</title>
        <authorList>
            <person name="Guo L."/>
            <person name="Winzer T."/>
            <person name="Yang X."/>
            <person name="Li Y."/>
            <person name="Ning Z."/>
            <person name="He Z."/>
            <person name="Teodor R."/>
            <person name="Lu Y."/>
            <person name="Bowser T.A."/>
            <person name="Graham I.A."/>
            <person name="Ye K."/>
        </authorList>
    </citation>
    <scope>NUCLEOTIDE SEQUENCE [LARGE SCALE GENOMIC DNA]</scope>
    <source>
        <strain evidence="2">cv. HN1</strain>
        <tissue evidence="1">Leaves</tissue>
    </source>
</reference>